<name>A0ACC0XEX5_9ROSI</name>
<accession>A0ACC0XEX5</accession>
<keyword evidence="2" id="KW-1185">Reference proteome</keyword>
<proteinExistence type="predicted"/>
<comment type="caution">
    <text evidence="1">The sequence shown here is derived from an EMBL/GenBank/DDBJ whole genome shotgun (WGS) entry which is preliminary data.</text>
</comment>
<dbReference type="EMBL" id="CM047748">
    <property type="protein sequence ID" value="KAJ0015034.1"/>
    <property type="molecule type" value="Genomic_DNA"/>
</dbReference>
<dbReference type="Proteomes" id="UP001163603">
    <property type="component" value="Chromosome 13"/>
</dbReference>
<organism evidence="1 2">
    <name type="scientific">Pistacia integerrima</name>
    <dbReference type="NCBI Taxonomy" id="434235"/>
    <lineage>
        <taxon>Eukaryota</taxon>
        <taxon>Viridiplantae</taxon>
        <taxon>Streptophyta</taxon>
        <taxon>Embryophyta</taxon>
        <taxon>Tracheophyta</taxon>
        <taxon>Spermatophyta</taxon>
        <taxon>Magnoliopsida</taxon>
        <taxon>eudicotyledons</taxon>
        <taxon>Gunneridae</taxon>
        <taxon>Pentapetalae</taxon>
        <taxon>rosids</taxon>
        <taxon>malvids</taxon>
        <taxon>Sapindales</taxon>
        <taxon>Anacardiaceae</taxon>
        <taxon>Pistacia</taxon>
    </lineage>
</organism>
<protein>
    <submittedName>
        <fullName evidence="1">Uncharacterized protein</fullName>
    </submittedName>
</protein>
<sequence>MNQPTKIPNSEHQNARACCSEYGGGCIGLLGVGCLRHPSGPHNYKYISAKCSGTVKVLEGDGHVGTHLNVTFPPGTPAVGYMKEMVTKVHNKKRVKETKTIEAGFIALGFSRYATQYKIIEKNSTSSIIRLTIEYELDDKLANLTFVVNTEIVETLAETVGKHLTEKTPPPY</sequence>
<gene>
    <name evidence="1" type="ORF">Pint_21001</name>
</gene>
<evidence type="ECO:0000313" key="2">
    <source>
        <dbReference type="Proteomes" id="UP001163603"/>
    </source>
</evidence>
<evidence type="ECO:0000313" key="1">
    <source>
        <dbReference type="EMBL" id="KAJ0015034.1"/>
    </source>
</evidence>
<reference evidence="2" key="1">
    <citation type="journal article" date="2023" name="G3 (Bethesda)">
        <title>Genome assembly and association tests identify interacting loci associated with vigor, precocity, and sex in interspecific pistachio rootstocks.</title>
        <authorList>
            <person name="Palmer W."/>
            <person name="Jacygrad E."/>
            <person name="Sagayaradj S."/>
            <person name="Cavanaugh K."/>
            <person name="Han R."/>
            <person name="Bertier L."/>
            <person name="Beede B."/>
            <person name="Kafkas S."/>
            <person name="Golino D."/>
            <person name="Preece J."/>
            <person name="Michelmore R."/>
        </authorList>
    </citation>
    <scope>NUCLEOTIDE SEQUENCE [LARGE SCALE GENOMIC DNA]</scope>
</reference>